<dbReference type="RefSeq" id="WP_327096838.1">
    <property type="nucleotide sequence ID" value="NZ_CP109149.1"/>
</dbReference>
<sequence>MTRWWQRLFGGNEPEPLDPTRSDLVVVVECFDDSEACSTTLARASALKADEPALLRHHLRIPPDRVDEVCAIAAQDGYAAAPRTEGPHDLESLILQRVQLLDALHCSQERARMVGLAQRHDGVTDGWDALQPGSATAQR</sequence>
<accession>A0ABZ1YKB9</accession>
<dbReference type="EMBL" id="CP109441">
    <property type="protein sequence ID" value="WUV43674.1"/>
    <property type="molecule type" value="Genomic_DNA"/>
</dbReference>
<proteinExistence type="predicted"/>
<evidence type="ECO:0000313" key="1">
    <source>
        <dbReference type="EMBL" id="WUV43674.1"/>
    </source>
</evidence>
<organism evidence="1 2">
    <name type="scientific">Nocardia vinacea</name>
    <dbReference type="NCBI Taxonomy" id="96468"/>
    <lineage>
        <taxon>Bacteria</taxon>
        <taxon>Bacillati</taxon>
        <taxon>Actinomycetota</taxon>
        <taxon>Actinomycetes</taxon>
        <taxon>Mycobacteriales</taxon>
        <taxon>Nocardiaceae</taxon>
        <taxon>Nocardia</taxon>
    </lineage>
</organism>
<gene>
    <name evidence="1" type="ORF">OG563_31215</name>
</gene>
<keyword evidence="2" id="KW-1185">Reference proteome</keyword>
<name>A0ABZ1YKB9_9NOCA</name>
<evidence type="ECO:0000313" key="2">
    <source>
        <dbReference type="Proteomes" id="UP001432062"/>
    </source>
</evidence>
<dbReference type="Proteomes" id="UP001432062">
    <property type="component" value="Chromosome"/>
</dbReference>
<protein>
    <submittedName>
        <fullName evidence="1">Uncharacterized protein</fullName>
    </submittedName>
</protein>
<reference evidence="1" key="1">
    <citation type="submission" date="2022-10" db="EMBL/GenBank/DDBJ databases">
        <title>The complete genomes of actinobacterial strains from the NBC collection.</title>
        <authorList>
            <person name="Joergensen T.S."/>
            <person name="Alvarez Arevalo M."/>
            <person name="Sterndorff E.B."/>
            <person name="Faurdal D."/>
            <person name="Vuksanovic O."/>
            <person name="Mourched A.-S."/>
            <person name="Charusanti P."/>
            <person name="Shaw S."/>
            <person name="Blin K."/>
            <person name="Weber T."/>
        </authorList>
    </citation>
    <scope>NUCLEOTIDE SEQUENCE</scope>
    <source>
        <strain evidence="1">NBC_01482</strain>
    </source>
</reference>